<evidence type="ECO:0000256" key="4">
    <source>
        <dbReference type="ARBA" id="ARBA00023163"/>
    </source>
</evidence>
<comment type="caution">
    <text evidence="8">The sequence shown here is derived from an EMBL/GenBank/DDBJ whole genome shotgun (WGS) entry which is preliminary data.</text>
</comment>
<evidence type="ECO:0000256" key="5">
    <source>
        <dbReference type="ARBA" id="ARBA00023242"/>
    </source>
</evidence>
<feature type="region of interest" description="Disordered" evidence="6">
    <location>
        <begin position="247"/>
        <end position="284"/>
    </location>
</feature>
<dbReference type="PROSITE" id="PS51742">
    <property type="entry name" value="PPC"/>
    <property type="match status" value="1"/>
</dbReference>
<organism evidence="8 9">
    <name type="scientific">Ficus carica</name>
    <name type="common">Common fig</name>
    <dbReference type="NCBI Taxonomy" id="3494"/>
    <lineage>
        <taxon>Eukaryota</taxon>
        <taxon>Viridiplantae</taxon>
        <taxon>Streptophyta</taxon>
        <taxon>Embryophyta</taxon>
        <taxon>Tracheophyta</taxon>
        <taxon>Spermatophyta</taxon>
        <taxon>Magnoliopsida</taxon>
        <taxon>eudicotyledons</taxon>
        <taxon>Gunneridae</taxon>
        <taxon>Pentapetalae</taxon>
        <taxon>rosids</taxon>
        <taxon>fabids</taxon>
        <taxon>Rosales</taxon>
        <taxon>Moraceae</taxon>
        <taxon>Ficeae</taxon>
        <taxon>Ficus</taxon>
    </lineage>
</organism>
<dbReference type="InterPro" id="IPR005175">
    <property type="entry name" value="PPC_dom"/>
</dbReference>
<name>A0AA88CXU2_FICCA</name>
<dbReference type="AlphaFoldDB" id="A0AA88CXU2"/>
<dbReference type="EMBL" id="BTGU01000005">
    <property type="protein sequence ID" value="GMN34676.1"/>
    <property type="molecule type" value="Genomic_DNA"/>
</dbReference>
<dbReference type="Pfam" id="PF03479">
    <property type="entry name" value="PCC"/>
    <property type="match status" value="1"/>
</dbReference>
<keyword evidence="4" id="KW-0804">Transcription</keyword>
<keyword evidence="9" id="KW-1185">Reference proteome</keyword>
<sequence length="325" mass="32567">MAGSAGSGGSCAPGAESYNRSYQLQHLFMTPLHRHHHQQSLPSINTTPPPPLNIIDPLLLGHPQTSSDSKEDDMSPDKPHAATTSAGVSTSSRRPRGRPSGSKNKPKPPIIVTRDSPNALRSHVLEVSAGSDIVDTVSAYARQRGRGVCVLSGTGTVANVTLRQPASPAGSVVTLHGRFEILSLSGTVLPPPAPPGAGGLSIFLSGGQGQVVGGCVVGPLVASGGPVVLMAASFANAVFERLPLDEEETGGVGQAQQQSTTASQSSGVTNQPMAEGTGGSSSGGGGVSFFGVGSGGNMAAAGNYPFSGELVGWPGGGGGAPRPPF</sequence>
<dbReference type="GO" id="GO:0010228">
    <property type="term" value="P:vegetative to reproductive phase transition of meristem"/>
    <property type="evidence" value="ECO:0007669"/>
    <property type="project" value="TreeGrafter"/>
</dbReference>
<feature type="domain" description="PPC" evidence="7">
    <location>
        <begin position="117"/>
        <end position="257"/>
    </location>
</feature>
<evidence type="ECO:0000313" key="8">
    <source>
        <dbReference type="EMBL" id="GMN34676.1"/>
    </source>
</evidence>
<evidence type="ECO:0000256" key="1">
    <source>
        <dbReference type="ARBA" id="ARBA00004123"/>
    </source>
</evidence>
<feature type="region of interest" description="Disordered" evidence="6">
    <location>
        <begin position="33"/>
        <end position="117"/>
    </location>
</feature>
<keyword evidence="3" id="KW-0238">DNA-binding</keyword>
<protein>
    <recommendedName>
        <fullName evidence="7">PPC domain-containing protein</fullName>
    </recommendedName>
</protein>
<dbReference type="Gene3D" id="3.30.1330.80">
    <property type="entry name" value="Hypothetical protein, similar to alpha- acetolactate decarboxylase, domain 2"/>
    <property type="match status" value="1"/>
</dbReference>
<evidence type="ECO:0000256" key="3">
    <source>
        <dbReference type="ARBA" id="ARBA00023125"/>
    </source>
</evidence>
<comment type="subcellular location">
    <subcellularLocation>
        <location evidence="1">Nucleus</location>
    </subcellularLocation>
</comment>
<dbReference type="GO" id="GO:0003680">
    <property type="term" value="F:minor groove of adenine-thymine-rich DNA binding"/>
    <property type="evidence" value="ECO:0007669"/>
    <property type="project" value="InterPro"/>
</dbReference>
<evidence type="ECO:0000256" key="2">
    <source>
        <dbReference type="ARBA" id="ARBA00023015"/>
    </source>
</evidence>
<dbReference type="GO" id="GO:0005634">
    <property type="term" value="C:nucleus"/>
    <property type="evidence" value="ECO:0007669"/>
    <property type="project" value="UniProtKB-SubCell"/>
</dbReference>
<evidence type="ECO:0000256" key="6">
    <source>
        <dbReference type="SAM" id="MobiDB-lite"/>
    </source>
</evidence>
<keyword evidence="5" id="KW-0539">Nucleus</keyword>
<dbReference type="PANTHER" id="PTHR31100:SF51">
    <property type="entry name" value="AT-HOOK MOTIF NUCLEAR-LOCALIZED PROTEIN 29"/>
    <property type="match status" value="1"/>
</dbReference>
<dbReference type="PANTHER" id="PTHR31100">
    <property type="entry name" value="AT-HOOK MOTIF NUCLEAR-LOCALIZED PROTEIN 15"/>
    <property type="match status" value="1"/>
</dbReference>
<accession>A0AA88CXU2</accession>
<reference evidence="8" key="1">
    <citation type="submission" date="2023-07" db="EMBL/GenBank/DDBJ databases">
        <title>draft genome sequence of fig (Ficus carica).</title>
        <authorList>
            <person name="Takahashi T."/>
            <person name="Nishimura K."/>
        </authorList>
    </citation>
    <scope>NUCLEOTIDE SEQUENCE</scope>
</reference>
<feature type="compositionally biased region" description="Low complexity" evidence="6">
    <location>
        <begin position="254"/>
        <end position="269"/>
    </location>
</feature>
<dbReference type="GO" id="GO:0003700">
    <property type="term" value="F:DNA-binding transcription factor activity"/>
    <property type="evidence" value="ECO:0007669"/>
    <property type="project" value="TreeGrafter"/>
</dbReference>
<gene>
    <name evidence="8" type="ORF">TIFTF001_004823</name>
</gene>
<evidence type="ECO:0000259" key="7">
    <source>
        <dbReference type="PROSITE" id="PS51742"/>
    </source>
</evidence>
<dbReference type="CDD" id="cd11378">
    <property type="entry name" value="DUF296"/>
    <property type="match status" value="1"/>
</dbReference>
<feature type="compositionally biased region" description="Low complexity" evidence="6">
    <location>
        <begin position="81"/>
        <end position="102"/>
    </location>
</feature>
<evidence type="ECO:0000313" key="9">
    <source>
        <dbReference type="Proteomes" id="UP001187192"/>
    </source>
</evidence>
<dbReference type="InterPro" id="IPR014476">
    <property type="entry name" value="AHL15-29"/>
</dbReference>
<dbReference type="SUPFAM" id="SSF117856">
    <property type="entry name" value="AF0104/ALDC/Ptd012-like"/>
    <property type="match status" value="1"/>
</dbReference>
<dbReference type="Proteomes" id="UP001187192">
    <property type="component" value="Unassembled WGS sequence"/>
</dbReference>
<keyword evidence="2" id="KW-0805">Transcription regulation</keyword>
<proteinExistence type="predicted"/>
<dbReference type="FunFam" id="3.30.1330.80:FF:000002">
    <property type="entry name" value="AT-hook motif nuclear-localized protein"/>
    <property type="match status" value="1"/>
</dbReference>
<feature type="compositionally biased region" description="Basic and acidic residues" evidence="6">
    <location>
        <begin position="68"/>
        <end position="80"/>
    </location>
</feature>